<dbReference type="SUPFAM" id="SSF53067">
    <property type="entry name" value="Actin-like ATPase domain"/>
    <property type="match status" value="2"/>
</dbReference>
<name>A0A0S2TI47_9GAMM</name>
<dbReference type="GO" id="GO:0005997">
    <property type="term" value="P:xylulose metabolic process"/>
    <property type="evidence" value="ECO:0007669"/>
    <property type="project" value="TreeGrafter"/>
</dbReference>
<dbReference type="GO" id="GO:0004856">
    <property type="term" value="F:D-xylulokinase activity"/>
    <property type="evidence" value="ECO:0007669"/>
    <property type="project" value="TreeGrafter"/>
</dbReference>
<dbReference type="KEGG" id="tee:Tel_10250"/>
<evidence type="ECO:0000259" key="4">
    <source>
        <dbReference type="Pfam" id="PF00370"/>
    </source>
</evidence>
<evidence type="ECO:0000313" key="6">
    <source>
        <dbReference type="EMBL" id="ALP54826.1"/>
    </source>
</evidence>
<dbReference type="InterPro" id="IPR018484">
    <property type="entry name" value="FGGY_N"/>
</dbReference>
<evidence type="ECO:0000256" key="3">
    <source>
        <dbReference type="ARBA" id="ARBA00022777"/>
    </source>
</evidence>
<dbReference type="CDD" id="cd07783">
    <property type="entry name" value="ASKHA_NBD_FGGY_SePSK_AtXK1-like"/>
    <property type="match status" value="1"/>
</dbReference>
<keyword evidence="3 6" id="KW-0418">Kinase</keyword>
<protein>
    <submittedName>
        <fullName evidence="6">Carbohydrate kinase</fullName>
    </submittedName>
</protein>
<dbReference type="GO" id="GO:0019150">
    <property type="term" value="F:D-ribulokinase activity"/>
    <property type="evidence" value="ECO:0007669"/>
    <property type="project" value="TreeGrafter"/>
</dbReference>
<keyword evidence="2" id="KW-0808">Transferase</keyword>
<dbReference type="Pfam" id="PF02782">
    <property type="entry name" value="FGGY_C"/>
    <property type="match status" value="1"/>
</dbReference>
<comment type="similarity">
    <text evidence="1">Belongs to the FGGY kinase family.</text>
</comment>
<accession>A0A0S2TI47</accession>
<dbReference type="EMBL" id="CP013099">
    <property type="protein sequence ID" value="ALP54826.1"/>
    <property type="molecule type" value="Genomic_DNA"/>
</dbReference>
<organism evidence="6 7">
    <name type="scientific">Candidatus Tenderia electrophaga</name>
    <dbReference type="NCBI Taxonomy" id="1748243"/>
    <lineage>
        <taxon>Bacteria</taxon>
        <taxon>Pseudomonadati</taxon>
        <taxon>Pseudomonadota</taxon>
        <taxon>Gammaproteobacteria</taxon>
        <taxon>Candidatus Tenderiales</taxon>
        <taxon>Candidatus Tenderiaceae</taxon>
        <taxon>Candidatus Tenderia</taxon>
    </lineage>
</organism>
<gene>
    <name evidence="6" type="ORF">Tel_10250</name>
</gene>
<feature type="domain" description="Carbohydrate kinase FGGY C-terminal" evidence="5">
    <location>
        <begin position="227"/>
        <end position="400"/>
    </location>
</feature>
<dbReference type="Gene3D" id="3.30.420.40">
    <property type="match status" value="2"/>
</dbReference>
<feature type="domain" description="Carbohydrate kinase FGGY N-terminal" evidence="4">
    <location>
        <begin position="2"/>
        <end position="216"/>
    </location>
</feature>
<dbReference type="Proteomes" id="UP000055136">
    <property type="component" value="Chromosome"/>
</dbReference>
<proteinExistence type="inferred from homology"/>
<dbReference type="InterPro" id="IPR018485">
    <property type="entry name" value="FGGY_C"/>
</dbReference>
<reference evidence="6" key="1">
    <citation type="submission" date="2015-10" db="EMBL/GenBank/DDBJ databases">
        <title>Description of Candidatus Tenderia electrophaga gen. nov, sp. nov., an Uncultivated Electroautotroph from a Biocathode Enrichment.</title>
        <authorList>
            <person name="Eddie B.J."/>
            <person name="Malanoski A.P."/>
            <person name="Wang Z."/>
            <person name="Hall R.J."/>
            <person name="Oh S.D."/>
            <person name="Heiner C."/>
            <person name="Lin B."/>
            <person name="Strycharz-Glaven S.M."/>
        </authorList>
    </citation>
    <scope>NUCLEOTIDE SEQUENCE [LARGE SCALE GENOMIC DNA]</scope>
    <source>
        <strain evidence="6">NRL1</strain>
    </source>
</reference>
<evidence type="ECO:0000256" key="2">
    <source>
        <dbReference type="ARBA" id="ARBA00022679"/>
    </source>
</evidence>
<evidence type="ECO:0000259" key="5">
    <source>
        <dbReference type="Pfam" id="PF02782"/>
    </source>
</evidence>
<evidence type="ECO:0000313" key="7">
    <source>
        <dbReference type="Proteomes" id="UP000055136"/>
    </source>
</evidence>
<dbReference type="PANTHER" id="PTHR10196">
    <property type="entry name" value="SUGAR KINASE"/>
    <property type="match status" value="1"/>
</dbReference>
<dbReference type="GO" id="GO:0005829">
    <property type="term" value="C:cytosol"/>
    <property type="evidence" value="ECO:0007669"/>
    <property type="project" value="TreeGrafter"/>
</dbReference>
<dbReference type="InterPro" id="IPR043129">
    <property type="entry name" value="ATPase_NBD"/>
</dbReference>
<dbReference type="PANTHER" id="PTHR10196:SF80">
    <property type="entry name" value="D-RIBULOSE KINASE"/>
    <property type="match status" value="1"/>
</dbReference>
<dbReference type="STRING" id="1748243.Tel_10250"/>
<dbReference type="AlphaFoldDB" id="A0A0S2TI47"/>
<dbReference type="Pfam" id="PF00370">
    <property type="entry name" value="FGGY_N"/>
    <property type="match status" value="1"/>
</dbReference>
<sequence length="412" mass="43708">MAIDADGRLQAQAAIALPAPLRQGARAEQAPELWWRGVADCLAALLPQISAKAVRAIAVDGTSGTLLLVDTDGEPLGPALMYNDGRSQAEAQRIAAVAPRESAAHGASAALAKLLHLKPGAAARYAVHQADWVVGRLTGHWGVSDENNCLKLGFDAIRKQWPDWLDALGIDRRLLPKVLFPGTPVASIKPTLAAELGLPPETLIVAGTTDSTAAFIATGASRIGEAVTSLGSSLVMKVIADRPIFSPDHGVYSQPLGERWLVGGGSNSGGAVLLHFFNRQQLDAMTPALNPERPTGLDYYPLLTPGERFPIADARLQARLTPRPEDDVTFFQAMLEGMARIEQQGYQLLAELGAPYPVSVRSAGGGSRNPAWTTIRQHLLGVPLLEAEQQEAAYGSALLARQGFLSQGIDVL</sequence>
<evidence type="ECO:0000256" key="1">
    <source>
        <dbReference type="ARBA" id="ARBA00009156"/>
    </source>
</evidence>
<keyword evidence="7" id="KW-1185">Reference proteome</keyword>